<sequence>MSRFSDAITAIKQGLGDRLCIMGHHYQHDDVVRHCDVTGDSLELARRIEGIDAEHIVFCGVYFMGESAALLAKPGQSVHMPAWDANCMMSLMTPAGLARTVLLQLQATGRKIVPLAYVNTTLALKAVVGEFGGAVCTSANARTMLAWALEEAGPDGAVLFMPDKHLGRNTGLQLGLGPDDWHVLRLSGKNGLAESERRPGSAAACRRLLLWPGCCAIHGHLRPESVQAARAAYPGCRVLAHPECRPELIGLCDGSGSTSYLIKEAEKAAGEGGTLIIGTETNLVHRLRDRFAGRCRIEPLAPAICPDMAKVTEENLLACLQGVAAGTAPIMTLQDEQLAPARASLTRMLQVCAAQR</sequence>
<gene>
    <name evidence="10" type="primary">nadA</name>
    <name evidence="10" type="ORF">HF854_02320</name>
</gene>
<evidence type="ECO:0000256" key="2">
    <source>
        <dbReference type="ARBA" id="ARBA00005065"/>
    </source>
</evidence>
<evidence type="ECO:0000256" key="1">
    <source>
        <dbReference type="ARBA" id="ARBA00001966"/>
    </source>
</evidence>
<keyword evidence="6" id="KW-0808">Transferase</keyword>
<dbReference type="GO" id="GO:0051539">
    <property type="term" value="F:4 iron, 4 sulfur cluster binding"/>
    <property type="evidence" value="ECO:0007669"/>
    <property type="project" value="UniProtKB-KW"/>
</dbReference>
<dbReference type="GO" id="GO:0008987">
    <property type="term" value="F:quinolinate synthetase A activity"/>
    <property type="evidence" value="ECO:0007669"/>
    <property type="project" value="InterPro"/>
</dbReference>
<dbReference type="AlphaFoldDB" id="A0A848CGB5"/>
<comment type="cofactor">
    <cofactor evidence="1">
        <name>[4Fe-4S] cluster</name>
        <dbReference type="ChEBI" id="CHEBI:49883"/>
    </cofactor>
</comment>
<dbReference type="PANTHER" id="PTHR30573:SF0">
    <property type="entry name" value="QUINOLINATE SYNTHASE, CHLOROPLASTIC"/>
    <property type="match status" value="1"/>
</dbReference>
<dbReference type="Gene3D" id="3.40.50.10800">
    <property type="entry name" value="NadA-like"/>
    <property type="match status" value="3"/>
</dbReference>
<dbReference type="PANTHER" id="PTHR30573">
    <property type="entry name" value="QUINOLINATE SYNTHETASE A"/>
    <property type="match status" value="1"/>
</dbReference>
<keyword evidence="4" id="KW-0004">4Fe-4S</keyword>
<evidence type="ECO:0000313" key="10">
    <source>
        <dbReference type="EMBL" id="NME51387.1"/>
    </source>
</evidence>
<evidence type="ECO:0000256" key="4">
    <source>
        <dbReference type="ARBA" id="ARBA00022485"/>
    </source>
</evidence>
<dbReference type="EMBL" id="JABAFY010000005">
    <property type="protein sequence ID" value="NME51387.1"/>
    <property type="molecule type" value="Genomic_DNA"/>
</dbReference>
<keyword evidence="7" id="KW-0479">Metal-binding</keyword>
<dbReference type="EC" id="2.5.1.72" evidence="3"/>
<evidence type="ECO:0000256" key="3">
    <source>
        <dbReference type="ARBA" id="ARBA00012669"/>
    </source>
</evidence>
<dbReference type="InterPro" id="IPR036094">
    <property type="entry name" value="NadA_sf"/>
</dbReference>
<dbReference type="RefSeq" id="WP_168934832.1">
    <property type="nucleotide sequence ID" value="NZ_CAMDEI010000021.1"/>
</dbReference>
<dbReference type="SUPFAM" id="SSF142754">
    <property type="entry name" value="NadA-like"/>
    <property type="match status" value="1"/>
</dbReference>
<keyword evidence="9" id="KW-0411">Iron-sulfur</keyword>
<dbReference type="GO" id="GO:0046872">
    <property type="term" value="F:metal ion binding"/>
    <property type="evidence" value="ECO:0007669"/>
    <property type="project" value="UniProtKB-KW"/>
</dbReference>
<proteinExistence type="predicted"/>
<dbReference type="UniPathway" id="UPA00253">
    <property type="reaction ID" value="UER00327"/>
</dbReference>
<dbReference type="Proteomes" id="UP000522333">
    <property type="component" value="Unassembled WGS sequence"/>
</dbReference>
<evidence type="ECO:0000313" key="11">
    <source>
        <dbReference type="Proteomes" id="UP000522333"/>
    </source>
</evidence>
<evidence type="ECO:0000256" key="8">
    <source>
        <dbReference type="ARBA" id="ARBA00023004"/>
    </source>
</evidence>
<organism evidence="10 11">
    <name type="scientific">Desulfovibrio piger</name>
    <dbReference type="NCBI Taxonomy" id="901"/>
    <lineage>
        <taxon>Bacteria</taxon>
        <taxon>Pseudomonadati</taxon>
        <taxon>Thermodesulfobacteriota</taxon>
        <taxon>Desulfovibrionia</taxon>
        <taxon>Desulfovibrionales</taxon>
        <taxon>Desulfovibrionaceae</taxon>
        <taxon>Desulfovibrio</taxon>
    </lineage>
</organism>
<dbReference type="GO" id="GO:0005829">
    <property type="term" value="C:cytosol"/>
    <property type="evidence" value="ECO:0007669"/>
    <property type="project" value="TreeGrafter"/>
</dbReference>
<keyword evidence="8" id="KW-0408">Iron</keyword>
<dbReference type="Pfam" id="PF02445">
    <property type="entry name" value="NadA"/>
    <property type="match status" value="1"/>
</dbReference>
<accession>A0A848CGB5</accession>
<reference evidence="10 11" key="1">
    <citation type="submission" date="2020-04" db="EMBL/GenBank/DDBJ databases">
        <authorList>
            <person name="Hitch T.C.A."/>
            <person name="Wylensek D."/>
            <person name="Clavel T."/>
        </authorList>
    </citation>
    <scope>NUCLEOTIDE SEQUENCE [LARGE SCALE GENOMIC DNA]</scope>
    <source>
        <strain evidence="10 11">PG-251-APC-1</strain>
    </source>
</reference>
<name>A0A848CGB5_9BACT</name>
<evidence type="ECO:0000256" key="9">
    <source>
        <dbReference type="ARBA" id="ARBA00023014"/>
    </source>
</evidence>
<evidence type="ECO:0000256" key="5">
    <source>
        <dbReference type="ARBA" id="ARBA00022642"/>
    </source>
</evidence>
<comment type="caution">
    <text evidence="10">The sequence shown here is derived from an EMBL/GenBank/DDBJ whole genome shotgun (WGS) entry which is preliminary data.</text>
</comment>
<keyword evidence="5" id="KW-0662">Pyridine nucleotide biosynthesis</keyword>
<evidence type="ECO:0000256" key="7">
    <source>
        <dbReference type="ARBA" id="ARBA00022723"/>
    </source>
</evidence>
<protein>
    <recommendedName>
        <fullName evidence="3">quinolinate synthase</fullName>
        <ecNumber evidence="3">2.5.1.72</ecNumber>
    </recommendedName>
</protein>
<dbReference type="GO" id="GO:0034628">
    <property type="term" value="P:'de novo' NAD+ biosynthetic process from L-aspartate"/>
    <property type="evidence" value="ECO:0007669"/>
    <property type="project" value="TreeGrafter"/>
</dbReference>
<dbReference type="NCBIfam" id="NF006883">
    <property type="entry name" value="PRK09375.2-4"/>
    <property type="match status" value="1"/>
</dbReference>
<evidence type="ECO:0000256" key="6">
    <source>
        <dbReference type="ARBA" id="ARBA00022679"/>
    </source>
</evidence>
<comment type="pathway">
    <text evidence="2">Cofactor biosynthesis; NAD(+) biosynthesis; quinolinate from iminoaspartate: step 1/1.</text>
</comment>
<dbReference type="InterPro" id="IPR003473">
    <property type="entry name" value="NadA"/>
</dbReference>